<accession>A0A420RLG3</accession>
<feature type="transmembrane region" description="Helical" evidence="2">
    <location>
        <begin position="56"/>
        <end position="75"/>
    </location>
</feature>
<dbReference type="Proteomes" id="UP000283569">
    <property type="component" value="Unassembled WGS sequence"/>
</dbReference>
<dbReference type="EMBL" id="MRDB01000252">
    <property type="protein sequence ID" value="RKL17876.1"/>
    <property type="molecule type" value="Genomic_DNA"/>
</dbReference>
<feature type="region of interest" description="Disordered" evidence="1">
    <location>
        <begin position="257"/>
        <end position="276"/>
    </location>
</feature>
<evidence type="ECO:0008006" key="5">
    <source>
        <dbReference type="Google" id="ProtNLM"/>
    </source>
</evidence>
<evidence type="ECO:0000313" key="3">
    <source>
        <dbReference type="EMBL" id="RKL17876.1"/>
    </source>
</evidence>
<keyword evidence="2" id="KW-0812">Transmembrane</keyword>
<feature type="transmembrane region" description="Helical" evidence="2">
    <location>
        <begin position="151"/>
        <end position="169"/>
    </location>
</feature>
<evidence type="ECO:0000313" key="4">
    <source>
        <dbReference type="Proteomes" id="UP000283569"/>
    </source>
</evidence>
<feature type="transmembrane region" description="Helical" evidence="2">
    <location>
        <begin position="121"/>
        <end position="139"/>
    </location>
</feature>
<dbReference type="AlphaFoldDB" id="A0A420RLG3"/>
<evidence type="ECO:0000256" key="1">
    <source>
        <dbReference type="SAM" id="MobiDB-lite"/>
    </source>
</evidence>
<keyword evidence="2" id="KW-0472">Membrane</keyword>
<feature type="transmembrane region" description="Helical" evidence="2">
    <location>
        <begin position="189"/>
        <end position="211"/>
    </location>
</feature>
<feature type="transmembrane region" description="Helical" evidence="2">
    <location>
        <begin position="95"/>
        <end position="114"/>
    </location>
</feature>
<name>A0A420RLG3_GIBIN</name>
<feature type="transmembrane region" description="Helical" evidence="2">
    <location>
        <begin position="223"/>
        <end position="242"/>
    </location>
</feature>
<gene>
    <name evidence="3" type="ORF">BFJ72_g15255</name>
</gene>
<sequence length="276" mass="30418">MERCPPAAAPWPSGEPDGAALLSCGGMPSVPVQRIRRRREIMRVIRKPRYPEINQLTTKLIVGVIAIAIASVTGWVSTLERPLASISESYFAGDWSRNIFVGFLFAISAFLLSYNGQTRAHMVLSRVAALAGLGVAMFPCKCGGREEIIPYVHYACAAVMFSVLAYFCIAFYRHARSKPHRQAHWRARLYLACFWAMVAAMAVLLVNGIWGDDLGIEARLPRIVFYGEAVALSAFGVCWLVASRVLPGLTRPEERHRLLAEDPPGADDRGGETPRS</sequence>
<proteinExistence type="predicted"/>
<organism evidence="3 4">
    <name type="scientific">Gibberella intermedia</name>
    <name type="common">Bulb rot disease fungus</name>
    <name type="synonym">Fusarium proliferatum</name>
    <dbReference type="NCBI Taxonomy" id="948311"/>
    <lineage>
        <taxon>Eukaryota</taxon>
        <taxon>Fungi</taxon>
        <taxon>Dikarya</taxon>
        <taxon>Ascomycota</taxon>
        <taxon>Pezizomycotina</taxon>
        <taxon>Sordariomycetes</taxon>
        <taxon>Hypocreomycetidae</taxon>
        <taxon>Hypocreales</taxon>
        <taxon>Nectriaceae</taxon>
        <taxon>Fusarium</taxon>
        <taxon>Fusarium fujikuroi species complex</taxon>
    </lineage>
</organism>
<evidence type="ECO:0000256" key="2">
    <source>
        <dbReference type="SAM" id="Phobius"/>
    </source>
</evidence>
<reference evidence="3 4" key="1">
    <citation type="journal article" date="2018" name="Sci. Rep.">
        <title>Characterisation of pathogen-specific regions and novel effector candidates in Fusarium oxysporum f. sp. cepae.</title>
        <authorList>
            <person name="Armitage A.D."/>
            <person name="Taylor A."/>
            <person name="Sobczyk M.K."/>
            <person name="Baxter L."/>
            <person name="Greenfield B.P."/>
            <person name="Bates H.J."/>
            <person name="Wilson F."/>
            <person name="Jackson A.C."/>
            <person name="Ott S."/>
            <person name="Harrison R.J."/>
            <person name="Clarkson J.P."/>
        </authorList>
    </citation>
    <scope>NUCLEOTIDE SEQUENCE [LARGE SCALE GENOMIC DNA]</scope>
    <source>
        <strain evidence="3 4">Fp_A8</strain>
    </source>
</reference>
<protein>
    <recommendedName>
        <fullName evidence="5">DUF998 domain-containing protein</fullName>
    </recommendedName>
</protein>
<comment type="caution">
    <text evidence="3">The sequence shown here is derived from an EMBL/GenBank/DDBJ whole genome shotgun (WGS) entry which is preliminary data.</text>
</comment>
<keyword evidence="2" id="KW-1133">Transmembrane helix</keyword>